<proteinExistence type="predicted"/>
<organism evidence="2 3">
    <name type="scientific">Pomacea canaliculata</name>
    <name type="common">Golden apple snail</name>
    <dbReference type="NCBI Taxonomy" id="400727"/>
    <lineage>
        <taxon>Eukaryota</taxon>
        <taxon>Metazoa</taxon>
        <taxon>Spiralia</taxon>
        <taxon>Lophotrochozoa</taxon>
        <taxon>Mollusca</taxon>
        <taxon>Gastropoda</taxon>
        <taxon>Caenogastropoda</taxon>
        <taxon>Architaenioglossa</taxon>
        <taxon>Ampullarioidea</taxon>
        <taxon>Ampullariidae</taxon>
        <taxon>Pomacea</taxon>
    </lineage>
</organism>
<dbReference type="PANTHER" id="PTHR21472:SF7">
    <property type="entry name" value="ENDONUCLEASE G, MITOCHONDRIAL-LIKE ISOFORM X2"/>
    <property type="match status" value="1"/>
</dbReference>
<evidence type="ECO:0008006" key="4">
    <source>
        <dbReference type="Google" id="ProtNLM"/>
    </source>
</evidence>
<gene>
    <name evidence="2" type="ORF">C0Q70_05068</name>
</gene>
<protein>
    <recommendedName>
        <fullName evidence="4">DNA/RNA non-specific endonuclease domain-containing protein</fullName>
    </recommendedName>
</protein>
<feature type="compositionally biased region" description="Polar residues" evidence="1">
    <location>
        <begin position="118"/>
        <end position="154"/>
    </location>
</feature>
<evidence type="ECO:0000313" key="2">
    <source>
        <dbReference type="EMBL" id="PVD33807.1"/>
    </source>
</evidence>
<keyword evidence="3" id="KW-1185">Reference proteome</keyword>
<evidence type="ECO:0000313" key="3">
    <source>
        <dbReference type="Proteomes" id="UP000245119"/>
    </source>
</evidence>
<evidence type="ECO:0000256" key="1">
    <source>
        <dbReference type="SAM" id="MobiDB-lite"/>
    </source>
</evidence>
<reference evidence="2 3" key="1">
    <citation type="submission" date="2018-04" db="EMBL/GenBank/DDBJ databases">
        <title>The genome of golden apple snail Pomacea canaliculata provides insight into stress tolerance and invasive adaptation.</title>
        <authorList>
            <person name="Liu C."/>
            <person name="Liu B."/>
            <person name="Ren Y."/>
            <person name="Zhang Y."/>
            <person name="Wang H."/>
            <person name="Li S."/>
            <person name="Jiang F."/>
            <person name="Yin L."/>
            <person name="Zhang G."/>
            <person name="Qian W."/>
            <person name="Fan W."/>
        </authorList>
    </citation>
    <scope>NUCLEOTIDE SEQUENCE [LARGE SCALE GENOMIC DNA]</scope>
    <source>
        <strain evidence="2">SZHN2017</strain>
        <tissue evidence="2">Muscle</tissue>
    </source>
</reference>
<dbReference type="InterPro" id="IPR044929">
    <property type="entry name" value="DNA/RNA_non-sp_Endonuclease_sf"/>
</dbReference>
<name>A0A2T7PK96_POMCA</name>
<feature type="compositionally biased region" description="Polar residues" evidence="1">
    <location>
        <begin position="281"/>
        <end position="298"/>
    </location>
</feature>
<dbReference type="Proteomes" id="UP000245119">
    <property type="component" value="Linkage Group LG3"/>
</dbReference>
<feature type="region of interest" description="Disordered" evidence="1">
    <location>
        <begin position="84"/>
        <end position="180"/>
    </location>
</feature>
<feature type="region of interest" description="Disordered" evidence="1">
    <location>
        <begin position="272"/>
        <end position="308"/>
    </location>
</feature>
<feature type="compositionally biased region" description="Acidic residues" evidence="1">
    <location>
        <begin position="161"/>
        <end position="171"/>
    </location>
</feature>
<dbReference type="InterPro" id="IPR039015">
    <property type="entry name" value="ENDOD1"/>
</dbReference>
<sequence>MKIQEETYNTRIYNRIPVIGVSIEDFIDVDGPQSSSPREEEVTLQTEVLRGKSGHGGFKAGTTSAIGPPPPLVLTEAIKPFAGHGVMTSDDEDVEMSGNGSGSGESDVEDTPEHTELSKTGSNTTANIEGSFDTTTPLAGNNSITEGSNTTSDTLDIAGEGGEDDSLDDSETSFTTESSLPVSQDVYSAVDVWPPVSVTEQTKKSSRKAQKSKGSPRWSRWLRLNNATEVRIRTCSVSPDACNGSQAEMRTCDRNSNRCDVVSALVTSEEDQAKRNKCDQANEQTTNVDEDQAIQSAQGPKPLPPGEIDLQHAPLAPCSYSLFDLKHGKYVVADWSLPRLVTEAKVKKWCERPGDYIVLHSPHAHCGRYYKDLCHVSKRCKGSRSAPKARGDFAEGCWRQFVYGEQLPIIYLTGLVDQEEDTAWFLKKARRGIISLEDLGRCQNDHTCELGAHQVLPADYSASTYRTAHLLWPELAGPDPASRVSTFALTNTAPMHSSLFPSWHKAVLTVRQFGLKKCGLPEVSPADFLPSGHSSGHHHHHHQVQQPHGPTLYVTAGVIPSHDPIETIGNDVNVPFMFWMAVCCVDSNNTKPTATTTNRNYENDYYPMYKDEETKGHKHLSFALYARNTGAGGGVVVAPVLQLEMLLQDIYKRLPSDADVTLFPAANGACSELRHDVSRTLHL</sequence>
<feature type="region of interest" description="Disordered" evidence="1">
    <location>
        <begin position="48"/>
        <end position="71"/>
    </location>
</feature>
<dbReference type="AlphaFoldDB" id="A0A2T7PK96"/>
<dbReference type="SUPFAM" id="SSF54060">
    <property type="entry name" value="His-Me finger endonucleases"/>
    <property type="match status" value="1"/>
</dbReference>
<accession>A0A2T7PK96</accession>
<dbReference type="PANTHER" id="PTHR21472">
    <property type="entry name" value="ENDONUCLEASE DOMAIN-CONTAINING 1 PROTEIN ENDOD1"/>
    <property type="match status" value="1"/>
</dbReference>
<dbReference type="OrthoDB" id="69221at2759"/>
<comment type="caution">
    <text evidence="2">The sequence shown here is derived from an EMBL/GenBank/DDBJ whole genome shotgun (WGS) entry which is preliminary data.</text>
</comment>
<dbReference type="STRING" id="400727.A0A2T7PK96"/>
<dbReference type="InterPro" id="IPR044925">
    <property type="entry name" value="His-Me_finger_sf"/>
</dbReference>
<dbReference type="EMBL" id="PZQS01000003">
    <property type="protein sequence ID" value="PVD33807.1"/>
    <property type="molecule type" value="Genomic_DNA"/>
</dbReference>
<dbReference type="Gene3D" id="3.40.570.10">
    <property type="entry name" value="Extracellular Endonuclease, subunit A"/>
    <property type="match status" value="1"/>
</dbReference>
<feature type="region of interest" description="Disordered" evidence="1">
    <location>
        <begin position="198"/>
        <end position="219"/>
    </location>
</feature>